<dbReference type="GO" id="GO:0010073">
    <property type="term" value="P:meristem maintenance"/>
    <property type="evidence" value="ECO:0007669"/>
    <property type="project" value="InterPro"/>
</dbReference>
<organism evidence="2">
    <name type="scientific">Anthurium amnicola</name>
    <dbReference type="NCBI Taxonomy" id="1678845"/>
    <lineage>
        <taxon>Eukaryota</taxon>
        <taxon>Viridiplantae</taxon>
        <taxon>Streptophyta</taxon>
        <taxon>Embryophyta</taxon>
        <taxon>Tracheophyta</taxon>
        <taxon>Spermatophyta</taxon>
        <taxon>Magnoliopsida</taxon>
        <taxon>Liliopsida</taxon>
        <taxon>Araceae</taxon>
        <taxon>Pothoideae</taxon>
        <taxon>Potheae</taxon>
        <taxon>Anthurium</taxon>
    </lineage>
</organism>
<dbReference type="InterPro" id="IPR044824">
    <property type="entry name" value="MAIN-like"/>
</dbReference>
<dbReference type="AlphaFoldDB" id="A0A1D1ZD79"/>
<feature type="domain" description="Aminotransferase-like plant mobile" evidence="1">
    <location>
        <begin position="102"/>
        <end position="302"/>
    </location>
</feature>
<proteinExistence type="predicted"/>
<dbReference type="PANTHER" id="PTHR46033">
    <property type="entry name" value="PROTEIN MAIN-LIKE 2"/>
    <property type="match status" value="1"/>
</dbReference>
<protein>
    <submittedName>
        <fullName evidence="2">Serine/threonine-protein phosphatase 7 long form</fullName>
    </submittedName>
</protein>
<evidence type="ECO:0000313" key="2">
    <source>
        <dbReference type="EMBL" id="JAT64805.1"/>
    </source>
</evidence>
<dbReference type="EMBL" id="GDJX01003131">
    <property type="protein sequence ID" value="JAT64805.1"/>
    <property type="molecule type" value="Transcribed_RNA"/>
</dbReference>
<name>A0A1D1ZD79_9ARAE</name>
<accession>A0A1D1ZD79</accession>
<evidence type="ECO:0000259" key="1">
    <source>
        <dbReference type="Pfam" id="PF10536"/>
    </source>
</evidence>
<gene>
    <name evidence="2" type="primary">At1g48120_87</name>
    <name evidence="2" type="ORF">g.119120</name>
</gene>
<dbReference type="PANTHER" id="PTHR46033:SF8">
    <property type="entry name" value="PROTEIN MAINTENANCE OF MERISTEMS-LIKE"/>
    <property type="match status" value="1"/>
</dbReference>
<dbReference type="Pfam" id="PF10536">
    <property type="entry name" value="PMD"/>
    <property type="match status" value="1"/>
</dbReference>
<dbReference type="InterPro" id="IPR019557">
    <property type="entry name" value="AminoTfrase-like_pln_mobile"/>
</dbReference>
<reference evidence="2" key="1">
    <citation type="submission" date="2015-07" db="EMBL/GenBank/DDBJ databases">
        <title>Transcriptome Assembly of Anthurium amnicola.</title>
        <authorList>
            <person name="Suzuki J."/>
        </authorList>
    </citation>
    <scope>NUCLEOTIDE SEQUENCE</scope>
</reference>
<sequence>MNPNEAWWQSTTISNKPSFSIRYKNLFFFLSTHSKSCPIFLFKIPLFFQQQLPSLPGSHRFGKPAWLTPLLSTVEFTIKKYFHQWGLLQLLDFAKHFNNMFIHWEAIGALIEIWHPQTHTFIFSSFEATILIEETELLLGLKDNRAKNKPVAHSMVKSSGQELMFKLTENHAQARNIASQRGIRLSILAKWIMKAKGQGIDHEGIAQALSLCLAGLFYFPKHDDFLDEEFLGPIQGAWHGRSLAQPILAHLYSGLSSACLGKPFHGSVILLDNWLSFHMKIGFSADTKTKSCNRSPIFRLEYALHCSDQMIIKTPNIRTRDQWRSFINKLLPRDFFLSSKALPKLKTRPYAGIDLRLVGSKELVLYNAHRCHLQLQQPRHMVPPLSHYQPIELRIFESYHDQVDVRTCLELWKINDAQATDAEMEEDKELVKAYTARVQQLKSLQ</sequence>